<organism evidence="1">
    <name type="scientific">Pithovirus LCDPAC02</name>
    <dbReference type="NCBI Taxonomy" id="2506601"/>
    <lineage>
        <taxon>Viruses</taxon>
        <taxon>Pithoviruses</taxon>
    </lineage>
</organism>
<sequence length="152" mass="18463">MDFMFDNLITIVNDVFEFIINKNLDNNNKSIFNMTSEQFDKFKQILINDEYKLVIEYRYYKSTKFKRIYIIINKNYIIGLCGYKLMLLYKLNNFIYRFNHKYCIEFIPISDLNYIDISYKLKNNKILDVIEDEECLNNLNLVVINYLTNDAF</sequence>
<accession>A0A481YQF4</accession>
<protein>
    <submittedName>
        <fullName evidence="1">Uncharacterized protein</fullName>
    </submittedName>
</protein>
<gene>
    <name evidence="1" type="ORF">LCDPAC02_02040</name>
</gene>
<reference evidence="1" key="1">
    <citation type="journal article" date="2019" name="MBio">
        <title>Virus Genomes from Deep Sea Sediments Expand the Ocean Megavirome and Support Independent Origins of Viral Gigantism.</title>
        <authorList>
            <person name="Backstrom D."/>
            <person name="Yutin N."/>
            <person name="Jorgensen S.L."/>
            <person name="Dharamshi J."/>
            <person name="Homa F."/>
            <person name="Zaremba-Niedwiedzka K."/>
            <person name="Spang A."/>
            <person name="Wolf Y.I."/>
            <person name="Koonin E.V."/>
            <person name="Ettema T.J."/>
        </authorList>
    </citation>
    <scope>NUCLEOTIDE SEQUENCE</scope>
</reference>
<name>A0A481YQF4_9VIRU</name>
<evidence type="ECO:0000313" key="1">
    <source>
        <dbReference type="EMBL" id="QBK85005.1"/>
    </source>
</evidence>
<dbReference type="EMBL" id="MK500301">
    <property type="protein sequence ID" value="QBK85005.1"/>
    <property type="molecule type" value="Genomic_DNA"/>
</dbReference>
<proteinExistence type="predicted"/>